<proteinExistence type="predicted"/>
<organism evidence="1">
    <name type="scientific">Rhizophora mucronata</name>
    <name type="common">Asiatic mangrove</name>
    <dbReference type="NCBI Taxonomy" id="61149"/>
    <lineage>
        <taxon>Eukaryota</taxon>
        <taxon>Viridiplantae</taxon>
        <taxon>Streptophyta</taxon>
        <taxon>Embryophyta</taxon>
        <taxon>Tracheophyta</taxon>
        <taxon>Spermatophyta</taxon>
        <taxon>Magnoliopsida</taxon>
        <taxon>eudicotyledons</taxon>
        <taxon>Gunneridae</taxon>
        <taxon>Pentapetalae</taxon>
        <taxon>rosids</taxon>
        <taxon>fabids</taxon>
        <taxon>Malpighiales</taxon>
        <taxon>Rhizophoraceae</taxon>
        <taxon>Rhizophora</taxon>
    </lineage>
</organism>
<reference evidence="1" key="1">
    <citation type="submission" date="2018-02" db="EMBL/GenBank/DDBJ databases">
        <title>Rhizophora mucronata_Transcriptome.</title>
        <authorList>
            <person name="Meera S.P."/>
            <person name="Sreeshan A."/>
            <person name="Augustine A."/>
        </authorList>
    </citation>
    <scope>NUCLEOTIDE SEQUENCE</scope>
    <source>
        <tissue evidence="1">Leaf</tissue>
    </source>
</reference>
<sequence length="96" mass="11079">MKVINGCPLFISWIIGSWLTGNNSMMCPSIVTFSFLVRCSFQSIMWVLDSFAFYCYGIPGRHYLCLTHAVCKELDYNSSSLIQIITAWKMWPNNHE</sequence>
<accession>A0A2P2NIS1</accession>
<dbReference type="EMBL" id="GGEC01061826">
    <property type="protein sequence ID" value="MBX42310.1"/>
    <property type="molecule type" value="Transcribed_RNA"/>
</dbReference>
<dbReference type="AlphaFoldDB" id="A0A2P2NIS1"/>
<protein>
    <submittedName>
        <fullName evidence="1">Uncharacterized protein</fullName>
    </submittedName>
</protein>
<evidence type="ECO:0000313" key="1">
    <source>
        <dbReference type="EMBL" id="MBX42310.1"/>
    </source>
</evidence>
<name>A0A2P2NIS1_RHIMU</name>